<evidence type="ECO:0000256" key="1">
    <source>
        <dbReference type="SAM" id="MobiDB-lite"/>
    </source>
</evidence>
<dbReference type="AlphaFoldDB" id="A0A1Y2HRU6"/>
<protein>
    <submittedName>
        <fullName evidence="3">Uncharacterized protein</fullName>
    </submittedName>
</protein>
<keyword evidence="2" id="KW-1133">Transmembrane helix</keyword>
<feature type="transmembrane region" description="Helical" evidence="2">
    <location>
        <begin position="163"/>
        <end position="182"/>
    </location>
</feature>
<feature type="transmembrane region" description="Helical" evidence="2">
    <location>
        <begin position="194"/>
        <end position="215"/>
    </location>
</feature>
<keyword evidence="2" id="KW-0472">Membrane</keyword>
<dbReference type="EMBL" id="MCFL01000020">
    <property type="protein sequence ID" value="ORZ35852.1"/>
    <property type="molecule type" value="Genomic_DNA"/>
</dbReference>
<keyword evidence="4" id="KW-1185">Reference proteome</keyword>
<name>A0A1Y2HRU6_9FUNG</name>
<feature type="region of interest" description="Disordered" evidence="1">
    <location>
        <begin position="81"/>
        <end position="111"/>
    </location>
</feature>
<feature type="compositionally biased region" description="Polar residues" evidence="1">
    <location>
        <begin position="81"/>
        <end position="101"/>
    </location>
</feature>
<organism evidence="3 4">
    <name type="scientific">Catenaria anguillulae PL171</name>
    <dbReference type="NCBI Taxonomy" id="765915"/>
    <lineage>
        <taxon>Eukaryota</taxon>
        <taxon>Fungi</taxon>
        <taxon>Fungi incertae sedis</taxon>
        <taxon>Blastocladiomycota</taxon>
        <taxon>Blastocladiomycetes</taxon>
        <taxon>Blastocladiales</taxon>
        <taxon>Catenariaceae</taxon>
        <taxon>Catenaria</taxon>
    </lineage>
</organism>
<comment type="caution">
    <text evidence="3">The sequence shown here is derived from an EMBL/GenBank/DDBJ whole genome shotgun (WGS) entry which is preliminary data.</text>
</comment>
<accession>A0A1Y2HRU6</accession>
<proteinExistence type="predicted"/>
<dbReference type="Proteomes" id="UP000193411">
    <property type="component" value="Unassembled WGS sequence"/>
</dbReference>
<sequence length="266" mass="29643">MNRQVLVLQLCDFSFETDKQLEYSCTPARIQRRRRLNIKSTHAPSCRLHWPTHSVSHDQSLIINNTLLHLHSLPTIMTTSATKNAPSTSAKPAHQVSSSTAADHRQRPSGKVESATCCGCFDMRIGIFLILAIHLILGIYSVIHDLTANTPTVYMRPWETIVSYVLFAISTIVYLVLFYAAAKRIVAVYRPAAKVNVAVVVVSLVLSLALVGMGASPAMNQFEPGVAWMSMAIVTVWFGYWTWVVYKYAEVMEAEVQAKNKSQVMV</sequence>
<feature type="transmembrane region" description="Helical" evidence="2">
    <location>
        <begin position="227"/>
        <end position="246"/>
    </location>
</feature>
<reference evidence="3 4" key="1">
    <citation type="submission" date="2016-07" db="EMBL/GenBank/DDBJ databases">
        <title>Pervasive Adenine N6-methylation of Active Genes in Fungi.</title>
        <authorList>
            <consortium name="DOE Joint Genome Institute"/>
            <person name="Mondo S.J."/>
            <person name="Dannebaum R.O."/>
            <person name="Kuo R.C."/>
            <person name="Labutti K."/>
            <person name="Haridas S."/>
            <person name="Kuo A."/>
            <person name="Salamov A."/>
            <person name="Ahrendt S.R."/>
            <person name="Lipzen A."/>
            <person name="Sullivan W."/>
            <person name="Andreopoulos W.B."/>
            <person name="Clum A."/>
            <person name="Lindquist E."/>
            <person name="Daum C."/>
            <person name="Ramamoorthy G.K."/>
            <person name="Gryganskyi A."/>
            <person name="Culley D."/>
            <person name="Magnuson J.K."/>
            <person name="James T.Y."/>
            <person name="O'Malley M.A."/>
            <person name="Stajich J.E."/>
            <person name="Spatafora J.W."/>
            <person name="Visel A."/>
            <person name="Grigoriev I.V."/>
        </authorList>
    </citation>
    <scope>NUCLEOTIDE SEQUENCE [LARGE SCALE GENOMIC DNA]</scope>
    <source>
        <strain evidence="3 4">PL171</strain>
    </source>
</reference>
<gene>
    <name evidence="3" type="ORF">BCR44DRAFT_197237</name>
</gene>
<evidence type="ECO:0000256" key="2">
    <source>
        <dbReference type="SAM" id="Phobius"/>
    </source>
</evidence>
<feature type="transmembrane region" description="Helical" evidence="2">
    <location>
        <begin position="125"/>
        <end position="143"/>
    </location>
</feature>
<keyword evidence="2" id="KW-0812">Transmembrane</keyword>
<evidence type="ECO:0000313" key="3">
    <source>
        <dbReference type="EMBL" id="ORZ35852.1"/>
    </source>
</evidence>
<evidence type="ECO:0000313" key="4">
    <source>
        <dbReference type="Proteomes" id="UP000193411"/>
    </source>
</evidence>